<dbReference type="PANTHER" id="PTHR38439:SF2">
    <property type="entry name" value="OUTER MEMBRANE PROTEIN H.8"/>
    <property type="match status" value="1"/>
</dbReference>
<dbReference type="GO" id="GO:0005507">
    <property type="term" value="F:copper ion binding"/>
    <property type="evidence" value="ECO:0007669"/>
    <property type="project" value="InterPro"/>
</dbReference>
<evidence type="ECO:0000256" key="1">
    <source>
        <dbReference type="ARBA" id="ARBA00022448"/>
    </source>
</evidence>
<evidence type="ECO:0000256" key="4">
    <source>
        <dbReference type="ARBA" id="ARBA00023008"/>
    </source>
</evidence>
<evidence type="ECO:0000259" key="5">
    <source>
        <dbReference type="Pfam" id="PF00127"/>
    </source>
</evidence>
<dbReference type="SUPFAM" id="SSF49503">
    <property type="entry name" value="Cupredoxins"/>
    <property type="match status" value="1"/>
</dbReference>
<evidence type="ECO:0000256" key="2">
    <source>
        <dbReference type="ARBA" id="ARBA00022723"/>
    </source>
</evidence>
<keyword evidence="3" id="KW-0249">Electron transport</keyword>
<proteinExistence type="predicted"/>
<evidence type="ECO:0000313" key="6">
    <source>
        <dbReference type="EMBL" id="GHC55241.1"/>
    </source>
</evidence>
<dbReference type="InterPro" id="IPR000923">
    <property type="entry name" value="BlueCu_1"/>
</dbReference>
<dbReference type="AlphaFoldDB" id="A0A918TQS9"/>
<name>A0A918TQS9_9BACT</name>
<evidence type="ECO:0000256" key="3">
    <source>
        <dbReference type="ARBA" id="ARBA00022982"/>
    </source>
</evidence>
<keyword evidence="7" id="KW-1185">Reference proteome</keyword>
<dbReference type="PANTHER" id="PTHR38439">
    <property type="entry name" value="AURACYANIN-B"/>
    <property type="match status" value="1"/>
</dbReference>
<keyword evidence="4" id="KW-0186">Copper</keyword>
<dbReference type="Gene3D" id="2.60.40.420">
    <property type="entry name" value="Cupredoxins - blue copper proteins"/>
    <property type="match status" value="1"/>
</dbReference>
<organism evidence="6 7">
    <name type="scientific">Roseibacillus persicicus</name>
    <dbReference type="NCBI Taxonomy" id="454148"/>
    <lineage>
        <taxon>Bacteria</taxon>
        <taxon>Pseudomonadati</taxon>
        <taxon>Verrucomicrobiota</taxon>
        <taxon>Verrucomicrobiia</taxon>
        <taxon>Verrucomicrobiales</taxon>
        <taxon>Verrucomicrobiaceae</taxon>
        <taxon>Roseibacillus</taxon>
    </lineage>
</organism>
<keyword evidence="1" id="KW-0813">Transport</keyword>
<gene>
    <name evidence="6" type="ORF">GCM10007100_22220</name>
</gene>
<reference evidence="6" key="1">
    <citation type="journal article" date="2014" name="Int. J. Syst. Evol. Microbiol.">
        <title>Complete genome sequence of Corynebacterium casei LMG S-19264T (=DSM 44701T), isolated from a smear-ripened cheese.</title>
        <authorList>
            <consortium name="US DOE Joint Genome Institute (JGI-PGF)"/>
            <person name="Walter F."/>
            <person name="Albersmeier A."/>
            <person name="Kalinowski J."/>
            <person name="Ruckert C."/>
        </authorList>
    </citation>
    <scope>NUCLEOTIDE SEQUENCE</scope>
    <source>
        <strain evidence="6">KCTC 12988</strain>
    </source>
</reference>
<dbReference type="EMBL" id="BMXI01000009">
    <property type="protein sequence ID" value="GHC55241.1"/>
    <property type="molecule type" value="Genomic_DNA"/>
</dbReference>
<dbReference type="Pfam" id="PF00127">
    <property type="entry name" value="Copper-bind"/>
    <property type="match status" value="1"/>
</dbReference>
<keyword evidence="2" id="KW-0479">Metal-binding</keyword>
<dbReference type="InterPro" id="IPR050845">
    <property type="entry name" value="Cu-binding_ET"/>
</dbReference>
<dbReference type="Proteomes" id="UP000644507">
    <property type="component" value="Unassembled WGS sequence"/>
</dbReference>
<dbReference type="InterPro" id="IPR008972">
    <property type="entry name" value="Cupredoxin"/>
</dbReference>
<reference evidence="6" key="2">
    <citation type="submission" date="2020-09" db="EMBL/GenBank/DDBJ databases">
        <authorList>
            <person name="Sun Q."/>
            <person name="Kim S."/>
        </authorList>
    </citation>
    <scope>NUCLEOTIDE SEQUENCE</scope>
    <source>
        <strain evidence="6">KCTC 12988</strain>
    </source>
</reference>
<accession>A0A918TQS9</accession>
<comment type="caution">
    <text evidence="6">The sequence shown here is derived from an EMBL/GenBank/DDBJ whole genome shotgun (WGS) entry which is preliminary data.</text>
</comment>
<feature type="domain" description="Blue (type 1) copper" evidence="5">
    <location>
        <begin position="35"/>
        <end position="160"/>
    </location>
</feature>
<protein>
    <submittedName>
        <fullName evidence="6">Azurin</fullName>
    </submittedName>
</protein>
<sequence>MIATGVALAAQVSMTFAQDAATKEAPAAEEAKKADVEVTIEGNDTMQFDKKEFTVKEGQTVALTFKNVGKLPKAAMGHNVVIVKPGTVIPSFAMDCMPNAQTTGLPQKQEYKDAVVASTKILGPGESETVTFTAPAPGKYDYICTFTGHFGVMKGVMTVEAK</sequence>
<dbReference type="GO" id="GO:0009055">
    <property type="term" value="F:electron transfer activity"/>
    <property type="evidence" value="ECO:0007669"/>
    <property type="project" value="InterPro"/>
</dbReference>
<evidence type="ECO:0000313" key="7">
    <source>
        <dbReference type="Proteomes" id="UP000644507"/>
    </source>
</evidence>